<evidence type="ECO:0000256" key="1">
    <source>
        <dbReference type="ARBA" id="ARBA00023002"/>
    </source>
</evidence>
<evidence type="ECO:0000313" key="3">
    <source>
        <dbReference type="EMBL" id="CAH2074952.1"/>
    </source>
</evidence>
<accession>A0ABN8J5J1</accession>
<dbReference type="InterPro" id="IPR036291">
    <property type="entry name" value="NAD(P)-bd_dom_sf"/>
</dbReference>
<keyword evidence="4" id="KW-1185">Reference proteome</keyword>
<evidence type="ECO:0000313" key="4">
    <source>
        <dbReference type="Proteomes" id="UP000837857"/>
    </source>
</evidence>
<reference evidence="3" key="1">
    <citation type="submission" date="2022-03" db="EMBL/GenBank/DDBJ databases">
        <authorList>
            <person name="Martin H S."/>
        </authorList>
    </citation>
    <scope>NUCLEOTIDE SEQUENCE</scope>
</reference>
<gene>
    <name evidence="3" type="ORF">IPOD504_LOCUS16365</name>
</gene>
<proteinExistence type="predicted"/>
<name>A0ABN8J5J1_9NEOP</name>
<sequence>MLAVLYVVVVVVLLAFMVGIYQKNTNAMCKSKRKLDGKTAVITGGTAGMDLRIAIDFADRGARVIVACPYPEEGVAAIKTLGS</sequence>
<keyword evidence="2" id="KW-0812">Transmembrane</keyword>
<keyword evidence="2" id="KW-0472">Membrane</keyword>
<keyword evidence="1" id="KW-0560">Oxidoreductase</keyword>
<organism evidence="3 4">
    <name type="scientific">Iphiclides podalirius</name>
    <name type="common">scarce swallowtail</name>
    <dbReference type="NCBI Taxonomy" id="110791"/>
    <lineage>
        <taxon>Eukaryota</taxon>
        <taxon>Metazoa</taxon>
        <taxon>Ecdysozoa</taxon>
        <taxon>Arthropoda</taxon>
        <taxon>Hexapoda</taxon>
        <taxon>Insecta</taxon>
        <taxon>Pterygota</taxon>
        <taxon>Neoptera</taxon>
        <taxon>Endopterygota</taxon>
        <taxon>Lepidoptera</taxon>
        <taxon>Glossata</taxon>
        <taxon>Ditrysia</taxon>
        <taxon>Papilionoidea</taxon>
        <taxon>Papilionidae</taxon>
        <taxon>Papilioninae</taxon>
        <taxon>Iphiclides</taxon>
    </lineage>
</organism>
<keyword evidence="2" id="KW-1133">Transmembrane helix</keyword>
<dbReference type="Proteomes" id="UP000837857">
    <property type="component" value="Chromosome 8"/>
</dbReference>
<dbReference type="EMBL" id="OW152820">
    <property type="protein sequence ID" value="CAH2074952.1"/>
    <property type="molecule type" value="Genomic_DNA"/>
</dbReference>
<feature type="transmembrane region" description="Helical" evidence="2">
    <location>
        <begin position="6"/>
        <end position="24"/>
    </location>
</feature>
<feature type="non-terminal residue" evidence="3">
    <location>
        <position position="83"/>
    </location>
</feature>
<dbReference type="Gene3D" id="3.40.50.720">
    <property type="entry name" value="NAD(P)-binding Rossmann-like Domain"/>
    <property type="match status" value="1"/>
</dbReference>
<dbReference type="PANTHER" id="PTHR43157:SF31">
    <property type="entry name" value="PHOSPHATIDYLINOSITOL-GLYCAN BIOSYNTHESIS CLASS F PROTEIN"/>
    <property type="match status" value="1"/>
</dbReference>
<evidence type="ECO:0000256" key="2">
    <source>
        <dbReference type="SAM" id="Phobius"/>
    </source>
</evidence>
<dbReference type="PANTHER" id="PTHR43157">
    <property type="entry name" value="PHOSPHATIDYLINOSITOL-GLYCAN BIOSYNTHESIS CLASS F PROTEIN-RELATED"/>
    <property type="match status" value="1"/>
</dbReference>
<dbReference type="SUPFAM" id="SSF51735">
    <property type="entry name" value="NAD(P)-binding Rossmann-fold domains"/>
    <property type="match status" value="1"/>
</dbReference>
<protein>
    <submittedName>
        <fullName evidence="3">Uncharacterized protein</fullName>
    </submittedName>
</protein>